<proteinExistence type="inferred from homology"/>
<evidence type="ECO:0000256" key="3">
    <source>
        <dbReference type="ARBA" id="ARBA00022748"/>
    </source>
</evidence>
<evidence type="ECO:0000256" key="2">
    <source>
        <dbReference type="ARBA" id="ARBA00007758"/>
    </source>
</evidence>
<feature type="domain" description="Thioredoxin" evidence="6">
    <location>
        <begin position="34"/>
        <end position="169"/>
    </location>
</feature>
<comment type="subcellular location">
    <subcellularLocation>
        <location evidence="1">Cell inner membrane</location>
        <topology evidence="1">Single-pass membrane protein</topology>
        <orientation evidence="1">Periplasmic side</orientation>
    </subcellularLocation>
</comment>
<evidence type="ECO:0000256" key="4">
    <source>
        <dbReference type="ARBA" id="ARBA00023157"/>
    </source>
</evidence>
<dbReference type="SUPFAM" id="SSF52833">
    <property type="entry name" value="Thioredoxin-like"/>
    <property type="match status" value="1"/>
</dbReference>
<evidence type="ECO:0000313" key="7">
    <source>
        <dbReference type="EMBL" id="MBD5769860.1"/>
    </source>
</evidence>
<keyword evidence="4" id="KW-1015">Disulfide bond</keyword>
<dbReference type="InterPro" id="IPR004799">
    <property type="entry name" value="Periplasmic_diS_OxRdtase_DsbE"/>
</dbReference>
<keyword evidence="8" id="KW-1185">Reference proteome</keyword>
<keyword evidence="3" id="KW-0201">Cytochrome c-type biogenesis</keyword>
<dbReference type="InterPro" id="IPR036249">
    <property type="entry name" value="Thioredoxin-like_sf"/>
</dbReference>
<dbReference type="PANTHER" id="PTHR42852">
    <property type="entry name" value="THIOL:DISULFIDE INTERCHANGE PROTEIN DSBE"/>
    <property type="match status" value="1"/>
</dbReference>
<comment type="caution">
    <text evidence="7">The sequence shown here is derived from an EMBL/GenBank/DDBJ whole genome shotgun (WGS) entry which is preliminary data.</text>
</comment>
<dbReference type="InterPro" id="IPR013766">
    <property type="entry name" value="Thioredoxin_domain"/>
</dbReference>
<dbReference type="InterPro" id="IPR017937">
    <property type="entry name" value="Thioredoxin_CS"/>
</dbReference>
<gene>
    <name evidence="7" type="ORF">IF202_02245</name>
</gene>
<name>A0ABR8NUY5_9GAMM</name>
<protein>
    <submittedName>
        <fullName evidence="7">DsbE family thiol:disulfide interchange protein</fullName>
    </submittedName>
</protein>
<accession>A0ABR8NUY5</accession>
<comment type="similarity">
    <text evidence="2">Belongs to the thioredoxin family. DsbE subfamily.</text>
</comment>
<sequence>MKKALLFIPLVLFLILGIAFYSQLGKNTQYMPSALIGQKVPAFNLISLNSDQIITQDDLPNTPYLINFWGTWCPACHVEHPFLTTLADDGVVIVGIDYKDEKALAKQWLEEKGDPYLMVLMDEIGHFGVDMGITGAPETFVVNSSGAIVYRLQGVVSESNWSTIQGYLK</sequence>
<dbReference type="PROSITE" id="PS51352">
    <property type="entry name" value="THIOREDOXIN_2"/>
    <property type="match status" value="1"/>
</dbReference>
<dbReference type="InterPro" id="IPR013740">
    <property type="entry name" value="Redoxin"/>
</dbReference>
<reference evidence="7 8" key="1">
    <citation type="submission" date="2020-09" db="EMBL/GenBank/DDBJ databases">
        <title>Marinomonas sp. nov., isolated from the cysticercosis algae of Qingdao, China.</title>
        <authorList>
            <person name="Sun X."/>
        </authorList>
    </citation>
    <scope>NUCLEOTIDE SEQUENCE [LARGE SCALE GENOMIC DNA]</scope>
    <source>
        <strain evidence="7 8">SM2066</strain>
    </source>
</reference>
<dbReference type="Pfam" id="PF08534">
    <property type="entry name" value="Redoxin"/>
    <property type="match status" value="1"/>
</dbReference>
<keyword evidence="5" id="KW-0676">Redox-active center</keyword>
<organism evidence="7 8">
    <name type="scientific">Marinomonas colpomeniae</name>
    <dbReference type="NCBI Taxonomy" id="2774408"/>
    <lineage>
        <taxon>Bacteria</taxon>
        <taxon>Pseudomonadati</taxon>
        <taxon>Pseudomonadota</taxon>
        <taxon>Gammaproteobacteria</taxon>
        <taxon>Oceanospirillales</taxon>
        <taxon>Oceanospirillaceae</taxon>
        <taxon>Marinomonas</taxon>
    </lineage>
</organism>
<evidence type="ECO:0000256" key="1">
    <source>
        <dbReference type="ARBA" id="ARBA00004383"/>
    </source>
</evidence>
<dbReference type="Proteomes" id="UP000604161">
    <property type="component" value="Unassembled WGS sequence"/>
</dbReference>
<dbReference type="InterPro" id="IPR050553">
    <property type="entry name" value="Thioredoxin_ResA/DsbE_sf"/>
</dbReference>
<dbReference type="PROSITE" id="PS00194">
    <property type="entry name" value="THIOREDOXIN_1"/>
    <property type="match status" value="1"/>
</dbReference>
<evidence type="ECO:0000259" key="6">
    <source>
        <dbReference type="PROSITE" id="PS51352"/>
    </source>
</evidence>
<evidence type="ECO:0000256" key="5">
    <source>
        <dbReference type="ARBA" id="ARBA00023284"/>
    </source>
</evidence>
<dbReference type="NCBIfam" id="TIGR00385">
    <property type="entry name" value="dsbE"/>
    <property type="match status" value="1"/>
</dbReference>
<evidence type="ECO:0000313" key="8">
    <source>
        <dbReference type="Proteomes" id="UP000604161"/>
    </source>
</evidence>
<dbReference type="Gene3D" id="3.40.30.10">
    <property type="entry name" value="Glutaredoxin"/>
    <property type="match status" value="1"/>
</dbReference>
<dbReference type="PANTHER" id="PTHR42852:SF6">
    <property type="entry name" value="THIOL:DISULFIDE INTERCHANGE PROTEIN DSBE"/>
    <property type="match status" value="1"/>
</dbReference>
<dbReference type="EMBL" id="JACYFC010000001">
    <property type="protein sequence ID" value="MBD5769860.1"/>
    <property type="molecule type" value="Genomic_DNA"/>
</dbReference>